<protein>
    <submittedName>
        <fullName evidence="1">Uncharacterized protein</fullName>
    </submittedName>
</protein>
<reference evidence="1 2" key="1">
    <citation type="submission" date="2015-07" db="EMBL/GenBank/DDBJ databases">
        <authorList>
            <person name="Noorani M."/>
        </authorList>
    </citation>
    <scope>NUCLEOTIDE SEQUENCE [LARGE SCALE GENOMIC DNA]</scope>
    <source>
        <strain evidence="1 2">KCTC 42284</strain>
    </source>
</reference>
<proteinExistence type="predicted"/>
<gene>
    <name evidence="1" type="ORF">WM2015_1172</name>
</gene>
<evidence type="ECO:0000313" key="2">
    <source>
        <dbReference type="Proteomes" id="UP000066624"/>
    </source>
</evidence>
<dbReference type="RefSeq" id="WP_049725182.1">
    <property type="nucleotide sequence ID" value="NZ_CP012154.1"/>
</dbReference>
<dbReference type="OrthoDB" id="9802365at2"/>
<organism evidence="1 2">
    <name type="scientific">Wenzhouxiangella marina</name>
    <dbReference type="NCBI Taxonomy" id="1579979"/>
    <lineage>
        <taxon>Bacteria</taxon>
        <taxon>Pseudomonadati</taxon>
        <taxon>Pseudomonadota</taxon>
        <taxon>Gammaproteobacteria</taxon>
        <taxon>Chromatiales</taxon>
        <taxon>Wenzhouxiangellaceae</taxon>
        <taxon>Wenzhouxiangella</taxon>
    </lineage>
</organism>
<dbReference type="KEGG" id="wma:WM2015_1172"/>
<name>A0A0K0XVA2_9GAMM</name>
<dbReference type="AlphaFoldDB" id="A0A0K0XVA2"/>
<keyword evidence="2" id="KW-1185">Reference proteome</keyword>
<accession>A0A0K0XVA2</accession>
<dbReference type="EMBL" id="CP012154">
    <property type="protein sequence ID" value="AKS41546.1"/>
    <property type="molecule type" value="Genomic_DNA"/>
</dbReference>
<sequence>MSLLIPHLHALRECRLVARYDRFVADAGVRFRAIRVDPRPEGYRFDGTLTVDLADYDPAGPALYRSRLDAWSGWKRRGPVRPDPQGSDG</sequence>
<evidence type="ECO:0000313" key="1">
    <source>
        <dbReference type="EMBL" id="AKS41546.1"/>
    </source>
</evidence>
<dbReference type="Proteomes" id="UP000066624">
    <property type="component" value="Chromosome"/>
</dbReference>